<evidence type="ECO:0000313" key="2">
    <source>
        <dbReference type="EMBL" id="KPM48688.1"/>
    </source>
</evidence>
<name>A0A0P7C375_9BACT</name>
<dbReference type="PATRIC" id="fig|1605367.3.peg.3148"/>
<reference evidence="2 3" key="1">
    <citation type="submission" date="2015-07" db="EMBL/GenBank/DDBJ databases">
        <title>The draft genome sequence of Leadbetterella sp. JN14-9.</title>
        <authorList>
            <person name="Liu Y."/>
            <person name="Du J."/>
            <person name="Shao Z."/>
        </authorList>
    </citation>
    <scope>NUCLEOTIDE SEQUENCE [LARGE SCALE GENOMIC DNA]</scope>
    <source>
        <strain evidence="2 3">JN14-9</strain>
    </source>
</reference>
<dbReference type="AlphaFoldDB" id="A0A0P7C375"/>
<dbReference type="Proteomes" id="UP000050454">
    <property type="component" value="Unassembled WGS sequence"/>
</dbReference>
<feature type="chain" id="PRO_5006136527" description="Twin-arginine translocation pathway signal protein" evidence="1">
    <location>
        <begin position="25"/>
        <end position="167"/>
    </location>
</feature>
<organism evidence="2 3">
    <name type="scientific">Jiulongibacter sediminis</name>
    <dbReference type="NCBI Taxonomy" id="1605367"/>
    <lineage>
        <taxon>Bacteria</taxon>
        <taxon>Pseudomonadati</taxon>
        <taxon>Bacteroidota</taxon>
        <taxon>Cytophagia</taxon>
        <taxon>Cytophagales</taxon>
        <taxon>Leadbetterellaceae</taxon>
        <taxon>Jiulongibacter</taxon>
    </lineage>
</organism>
<dbReference type="RefSeq" id="WP_055146807.1">
    <property type="nucleotide sequence ID" value="NZ_JXSZ01000006.1"/>
</dbReference>
<dbReference type="EMBL" id="LGTQ01000006">
    <property type="protein sequence ID" value="KPM48688.1"/>
    <property type="molecule type" value="Genomic_DNA"/>
</dbReference>
<dbReference type="InterPro" id="IPR006311">
    <property type="entry name" value="TAT_signal"/>
</dbReference>
<proteinExistence type="predicted"/>
<dbReference type="PROSITE" id="PS51318">
    <property type="entry name" value="TAT"/>
    <property type="match status" value="1"/>
</dbReference>
<evidence type="ECO:0000256" key="1">
    <source>
        <dbReference type="SAM" id="SignalP"/>
    </source>
</evidence>
<dbReference type="Pfam" id="PF13618">
    <property type="entry name" value="Gluconate_2-dh3"/>
    <property type="match status" value="1"/>
</dbReference>
<keyword evidence="3" id="KW-1185">Reference proteome</keyword>
<keyword evidence="1" id="KW-0732">Signal</keyword>
<feature type="signal peptide" evidence="1">
    <location>
        <begin position="1"/>
        <end position="24"/>
    </location>
</feature>
<accession>A0A0P7C375</accession>
<comment type="caution">
    <text evidence="2">The sequence shown here is derived from an EMBL/GenBank/DDBJ whole genome shotgun (WGS) entry which is preliminary data.</text>
</comment>
<dbReference type="OrthoDB" id="6385145at2"/>
<protein>
    <recommendedName>
        <fullName evidence="4">Twin-arginine translocation pathway signal protein</fullName>
    </recommendedName>
</protein>
<evidence type="ECO:0008006" key="4">
    <source>
        <dbReference type="Google" id="ProtNLM"/>
    </source>
</evidence>
<sequence>MNRRSLLKNLGLGAAATVALPAWAVSWTEKSLPASPALKKADEAMLRQIIDILIPKTDTPGALELGIENFVKAMINTMHTEEEQKFFYNQLAGFDTYVEKKYQYNFDELSPKGRAECLKELEDTEVQKFFNIIKRYTVQGYTGSEWYMIEKAGYQYAPGYGHGCIDA</sequence>
<dbReference type="InterPro" id="IPR027056">
    <property type="entry name" value="Gluconate_2DH_su3"/>
</dbReference>
<evidence type="ECO:0000313" key="3">
    <source>
        <dbReference type="Proteomes" id="UP000050454"/>
    </source>
</evidence>
<gene>
    <name evidence="2" type="ORF">AFM12_08835</name>
</gene>
<dbReference type="STRING" id="1605367.AFM12_08835"/>